<feature type="signal peptide" evidence="1">
    <location>
        <begin position="1"/>
        <end position="21"/>
    </location>
</feature>
<accession>A0A226D9F4</accession>
<reference evidence="2 3" key="1">
    <citation type="submission" date="2015-12" db="EMBL/GenBank/DDBJ databases">
        <title>The genome of Folsomia candida.</title>
        <authorList>
            <person name="Faddeeva A."/>
            <person name="Derks M.F."/>
            <person name="Anvar Y."/>
            <person name="Smit S."/>
            <person name="Van Straalen N."/>
            <person name="Roelofs D."/>
        </authorList>
    </citation>
    <scope>NUCLEOTIDE SEQUENCE [LARGE SCALE GENOMIC DNA]</scope>
    <source>
        <strain evidence="2 3">VU population</strain>
        <tissue evidence="2">Whole body</tissue>
    </source>
</reference>
<keyword evidence="1" id="KW-0732">Signal</keyword>
<evidence type="ECO:0000256" key="1">
    <source>
        <dbReference type="SAM" id="SignalP"/>
    </source>
</evidence>
<comment type="caution">
    <text evidence="2">The sequence shown here is derived from an EMBL/GenBank/DDBJ whole genome shotgun (WGS) entry which is preliminary data.</text>
</comment>
<dbReference type="AlphaFoldDB" id="A0A226D9F4"/>
<organism evidence="2 3">
    <name type="scientific">Folsomia candida</name>
    <name type="common">Springtail</name>
    <dbReference type="NCBI Taxonomy" id="158441"/>
    <lineage>
        <taxon>Eukaryota</taxon>
        <taxon>Metazoa</taxon>
        <taxon>Ecdysozoa</taxon>
        <taxon>Arthropoda</taxon>
        <taxon>Hexapoda</taxon>
        <taxon>Collembola</taxon>
        <taxon>Entomobryomorpha</taxon>
        <taxon>Isotomoidea</taxon>
        <taxon>Isotomidae</taxon>
        <taxon>Proisotominae</taxon>
        <taxon>Folsomia</taxon>
    </lineage>
</organism>
<name>A0A226D9F4_FOLCA</name>
<protein>
    <submittedName>
        <fullName evidence="2">Uncharacterized protein</fullName>
    </submittedName>
</protein>
<dbReference type="EMBL" id="LNIX01000029">
    <property type="protein sequence ID" value="OXA41377.1"/>
    <property type="molecule type" value="Genomic_DNA"/>
</dbReference>
<gene>
    <name evidence="2" type="ORF">Fcan01_23755</name>
</gene>
<sequence length="192" mass="21174">MAGRVSFAAFVAIMLLPPCWTSPADSSVWVGPSAVIREIEDARVYSDKQEILFLIPDLPDAPKLRVVPCRAQDNPICDLLIPMNKAVVQLESNSGWRIVVRAALPNSWKYFLDIPNLESELVSTEKTAGNMISEAVGSLHGFPRSTSSTDHAVSECRNGLLPLGFVPPAALEGRLEEIKEKLQRSSDEEMEW</sequence>
<evidence type="ECO:0000313" key="3">
    <source>
        <dbReference type="Proteomes" id="UP000198287"/>
    </source>
</evidence>
<keyword evidence="3" id="KW-1185">Reference proteome</keyword>
<proteinExistence type="predicted"/>
<feature type="chain" id="PRO_5012917554" evidence="1">
    <location>
        <begin position="22"/>
        <end position="192"/>
    </location>
</feature>
<dbReference type="Proteomes" id="UP000198287">
    <property type="component" value="Unassembled WGS sequence"/>
</dbReference>
<evidence type="ECO:0000313" key="2">
    <source>
        <dbReference type="EMBL" id="OXA41377.1"/>
    </source>
</evidence>